<dbReference type="InterPro" id="IPR000504">
    <property type="entry name" value="RRM_dom"/>
</dbReference>
<protein>
    <submittedName>
        <fullName evidence="3">RRM domain-containing protein</fullName>
    </submittedName>
</protein>
<gene>
    <name evidence="3" type="ORF">HaLaN_27075</name>
</gene>
<comment type="caution">
    <text evidence="3">The sequence shown here is derived from an EMBL/GenBank/DDBJ whole genome shotgun (WGS) entry which is preliminary data.</text>
</comment>
<name>A0A6A0A7L0_HAELA</name>
<accession>A0A6A0A7L0</accession>
<reference evidence="3 4" key="1">
    <citation type="submission" date="2020-02" db="EMBL/GenBank/DDBJ databases">
        <title>Draft genome sequence of Haematococcus lacustris strain NIES-144.</title>
        <authorList>
            <person name="Morimoto D."/>
            <person name="Nakagawa S."/>
            <person name="Yoshida T."/>
            <person name="Sawayama S."/>
        </authorList>
    </citation>
    <scope>NUCLEOTIDE SEQUENCE [LARGE SCALE GENOMIC DNA]</scope>
    <source>
        <strain evidence="3 4">NIES-144</strain>
    </source>
</reference>
<dbReference type="Proteomes" id="UP000485058">
    <property type="component" value="Unassembled WGS sequence"/>
</dbReference>
<evidence type="ECO:0000313" key="3">
    <source>
        <dbReference type="EMBL" id="GFH28565.1"/>
    </source>
</evidence>
<keyword evidence="1" id="KW-0694">RNA-binding</keyword>
<feature type="domain" description="RRM" evidence="2">
    <location>
        <begin position="3"/>
        <end position="72"/>
    </location>
</feature>
<evidence type="ECO:0000313" key="4">
    <source>
        <dbReference type="Proteomes" id="UP000485058"/>
    </source>
</evidence>
<sequence>MTTKLYVGNLPWSVTKDQLSDLFQQYGQVEDAFIPTGELHPLARAVEAVAEATVHRAVTTTELSERSVTGGRCYASVSRTFGGVATVRIKIKEEISRIASRNMVASASWYPLEC</sequence>
<dbReference type="Pfam" id="PF00076">
    <property type="entry name" value="RRM_1"/>
    <property type="match status" value="1"/>
</dbReference>
<dbReference type="EMBL" id="BLLF01003935">
    <property type="protein sequence ID" value="GFH28565.1"/>
    <property type="molecule type" value="Genomic_DNA"/>
</dbReference>
<dbReference type="InterPro" id="IPR035979">
    <property type="entry name" value="RBD_domain_sf"/>
</dbReference>
<evidence type="ECO:0000256" key="1">
    <source>
        <dbReference type="PROSITE-ProRule" id="PRU00176"/>
    </source>
</evidence>
<proteinExistence type="predicted"/>
<organism evidence="3 4">
    <name type="scientific">Haematococcus lacustris</name>
    <name type="common">Green alga</name>
    <name type="synonym">Haematococcus pluvialis</name>
    <dbReference type="NCBI Taxonomy" id="44745"/>
    <lineage>
        <taxon>Eukaryota</taxon>
        <taxon>Viridiplantae</taxon>
        <taxon>Chlorophyta</taxon>
        <taxon>core chlorophytes</taxon>
        <taxon>Chlorophyceae</taxon>
        <taxon>CS clade</taxon>
        <taxon>Chlamydomonadales</taxon>
        <taxon>Haematococcaceae</taxon>
        <taxon>Haematococcus</taxon>
    </lineage>
</organism>
<dbReference type="InterPro" id="IPR012677">
    <property type="entry name" value="Nucleotide-bd_a/b_plait_sf"/>
</dbReference>
<dbReference type="Gene3D" id="3.30.70.330">
    <property type="match status" value="1"/>
</dbReference>
<evidence type="ECO:0000259" key="2">
    <source>
        <dbReference type="PROSITE" id="PS50102"/>
    </source>
</evidence>
<dbReference type="AlphaFoldDB" id="A0A6A0A7L0"/>
<dbReference type="GO" id="GO:0003723">
    <property type="term" value="F:RNA binding"/>
    <property type="evidence" value="ECO:0007669"/>
    <property type="project" value="UniProtKB-UniRule"/>
</dbReference>
<keyword evidence="4" id="KW-1185">Reference proteome</keyword>
<dbReference type="SUPFAM" id="SSF54928">
    <property type="entry name" value="RNA-binding domain, RBD"/>
    <property type="match status" value="1"/>
</dbReference>
<dbReference type="PROSITE" id="PS50102">
    <property type="entry name" value="RRM"/>
    <property type="match status" value="1"/>
</dbReference>